<proteinExistence type="predicted"/>
<dbReference type="InterPro" id="IPR001509">
    <property type="entry name" value="Epimerase_deHydtase"/>
</dbReference>
<dbReference type="VEuPathDB" id="GiardiaDB:QR46_3881"/>
<dbReference type="OrthoDB" id="2735536at2759"/>
<name>A0A132NQ42_GIAIN</name>
<dbReference type="InterPro" id="IPR051783">
    <property type="entry name" value="NAD(P)-dependent_oxidoreduct"/>
</dbReference>
<dbReference type="GO" id="GO:0005737">
    <property type="term" value="C:cytoplasm"/>
    <property type="evidence" value="ECO:0007669"/>
    <property type="project" value="TreeGrafter"/>
</dbReference>
<evidence type="ECO:0000259" key="1">
    <source>
        <dbReference type="Pfam" id="PF01370"/>
    </source>
</evidence>
<comment type="caution">
    <text evidence="2">The sequence shown here is derived from an EMBL/GenBank/DDBJ whole genome shotgun (WGS) entry which is preliminary data.</text>
</comment>
<evidence type="ECO:0000313" key="3">
    <source>
        <dbReference type="Proteomes" id="UP000070089"/>
    </source>
</evidence>
<gene>
    <name evidence="2" type="ORF">QR46_3881</name>
</gene>
<evidence type="ECO:0000313" key="2">
    <source>
        <dbReference type="EMBL" id="KWX12151.1"/>
    </source>
</evidence>
<dbReference type="InterPro" id="IPR036291">
    <property type="entry name" value="NAD(P)-bd_dom_sf"/>
</dbReference>
<accession>A0A132NQ42</accession>
<dbReference type="EMBL" id="JXTI01000133">
    <property type="protein sequence ID" value="KWX12151.1"/>
    <property type="molecule type" value="Genomic_DNA"/>
</dbReference>
<organism evidence="2 3">
    <name type="scientific">Giardia duodenalis assemblage B</name>
    <dbReference type="NCBI Taxonomy" id="1394984"/>
    <lineage>
        <taxon>Eukaryota</taxon>
        <taxon>Metamonada</taxon>
        <taxon>Diplomonadida</taxon>
        <taxon>Hexamitidae</taxon>
        <taxon>Giardiinae</taxon>
        <taxon>Giardia</taxon>
    </lineage>
</organism>
<dbReference type="AlphaFoldDB" id="A0A132NQ42"/>
<dbReference type="Gene3D" id="3.40.50.720">
    <property type="entry name" value="NAD(P)-binding Rossmann-like Domain"/>
    <property type="match status" value="1"/>
</dbReference>
<dbReference type="Proteomes" id="UP000070089">
    <property type="component" value="Unassembled WGS sequence"/>
</dbReference>
<dbReference type="Pfam" id="PF01370">
    <property type="entry name" value="Epimerase"/>
    <property type="match status" value="1"/>
</dbReference>
<sequence>MPRDDHVPTRNHTVLVTGATGFIGLALVSELIKRGTSLICTYRRTSNIADLCKLLSSSQAKYTLCECNFNDPSTVEQAIEGLQFDTVVHLAAVSAWSDLARVDAYDSTFAYTKVLISALARTRKQVDLIYISSAAAGPARKTLTEYPASVPLNYAAAKRDTEAFLLKQPEDLIRKLVILRLAEIYGPDDHRMVTAGNLTEYIDKRLSFVTPGGLSILHRDDAARTIANAISSGRHGHTYYIGGEDVTIAELAREISKICGVGAVYVQLPRALIKPLIYIGRALHLTNYPPELTEYACTYWFGDSRRAEVDLGHTYRPARDTLQDVVQWLKARSSFSTSRDAH</sequence>
<feature type="domain" description="NAD-dependent epimerase/dehydratase" evidence="1">
    <location>
        <begin position="14"/>
        <end position="242"/>
    </location>
</feature>
<dbReference type="GO" id="GO:0004029">
    <property type="term" value="F:aldehyde dehydrogenase (NAD+) activity"/>
    <property type="evidence" value="ECO:0007669"/>
    <property type="project" value="TreeGrafter"/>
</dbReference>
<protein>
    <submittedName>
        <fullName evidence="2">Nucleoside-diphosphate-sugar epimerase/ NAD(P)-binding protein/ Rossmann-fold</fullName>
    </submittedName>
</protein>
<reference evidence="2 3" key="1">
    <citation type="journal article" date="2015" name="Mol. Biochem. Parasitol.">
        <title>Identification of polymorphic genes for use in assemblage B genotyping assays through comparative genomics of multiple assemblage B Giardia duodenalis isolates.</title>
        <authorList>
            <person name="Wielinga C."/>
            <person name="Thompson R.C."/>
            <person name="Monis P."/>
            <person name="Ryan U."/>
        </authorList>
    </citation>
    <scope>NUCLEOTIDE SEQUENCE [LARGE SCALE GENOMIC DNA]</scope>
    <source>
        <strain evidence="2 3">BAH15c1</strain>
    </source>
</reference>
<dbReference type="PANTHER" id="PTHR48079">
    <property type="entry name" value="PROTEIN YEEZ"/>
    <property type="match status" value="1"/>
</dbReference>
<dbReference type="PANTHER" id="PTHR48079:SF6">
    <property type="entry name" value="NAD(P)-BINDING DOMAIN-CONTAINING PROTEIN-RELATED"/>
    <property type="match status" value="1"/>
</dbReference>
<dbReference type="SUPFAM" id="SSF51735">
    <property type="entry name" value="NAD(P)-binding Rossmann-fold domains"/>
    <property type="match status" value="1"/>
</dbReference>